<proteinExistence type="predicted"/>
<evidence type="ECO:0000313" key="3">
    <source>
        <dbReference type="Proteomes" id="UP000054241"/>
    </source>
</evidence>
<dbReference type="Proteomes" id="UP000054241">
    <property type="component" value="Unassembled WGS sequence"/>
</dbReference>
<dbReference type="STRING" id="67285.AQI88_00045"/>
<dbReference type="EMBL" id="LMWL01000001">
    <property type="protein sequence ID" value="KUM99004.1"/>
    <property type="molecule type" value="Genomic_DNA"/>
</dbReference>
<dbReference type="InterPro" id="IPR049052">
    <property type="entry name" value="nSTAND1"/>
</dbReference>
<comment type="caution">
    <text evidence="2">The sequence shown here is derived from an EMBL/GenBank/DDBJ whole genome shotgun (WGS) entry which is preliminary data.</text>
</comment>
<evidence type="ECO:0000313" key="2">
    <source>
        <dbReference type="EMBL" id="KUM99004.1"/>
    </source>
</evidence>
<reference evidence="2 3" key="1">
    <citation type="submission" date="2015-10" db="EMBL/GenBank/DDBJ databases">
        <title>Draft genome sequence of Streptomyces cellostaticus DSM 40189, type strain for the species Streptomyces cellostaticus.</title>
        <authorList>
            <person name="Ruckert C."/>
            <person name="Winkler A."/>
            <person name="Kalinowski J."/>
            <person name="Kampfer P."/>
            <person name="Glaeser S."/>
        </authorList>
    </citation>
    <scope>NUCLEOTIDE SEQUENCE [LARGE SCALE GENOMIC DNA]</scope>
    <source>
        <strain evidence="2 3">DSM 40189</strain>
    </source>
</reference>
<feature type="domain" description="Novel STAND NTPase 1" evidence="1">
    <location>
        <begin position="2"/>
        <end position="67"/>
    </location>
</feature>
<name>A0A101NTM8_9ACTN</name>
<gene>
    <name evidence="2" type="ORF">AQI88_00045</name>
</gene>
<evidence type="ECO:0000259" key="1">
    <source>
        <dbReference type="Pfam" id="PF20703"/>
    </source>
</evidence>
<keyword evidence="3" id="KW-1185">Reference proteome</keyword>
<dbReference type="Pfam" id="PF20703">
    <property type="entry name" value="nSTAND1"/>
    <property type="match status" value="1"/>
</dbReference>
<dbReference type="AlphaFoldDB" id="A0A101NTM8"/>
<sequence length="122" mass="13417">MRSVVDRLARAARLVTTDDDGVQLAHEALVTCRPRLSEWIEEDRERLRHHRRLTEAAHAWQEDGGDHGALCRGTALTHAEKLFPDGDLLTATEQAFLAAALGARPSDAASRSRVLSRPGDVT</sequence>
<accession>A0A101NTM8</accession>
<organism evidence="2 3">
    <name type="scientific">Streptomyces cellostaticus</name>
    <dbReference type="NCBI Taxonomy" id="67285"/>
    <lineage>
        <taxon>Bacteria</taxon>
        <taxon>Bacillati</taxon>
        <taxon>Actinomycetota</taxon>
        <taxon>Actinomycetes</taxon>
        <taxon>Kitasatosporales</taxon>
        <taxon>Streptomycetaceae</taxon>
        <taxon>Streptomyces</taxon>
    </lineage>
</organism>
<protein>
    <recommendedName>
        <fullName evidence="1">Novel STAND NTPase 1 domain-containing protein</fullName>
    </recommendedName>
</protein>